<evidence type="ECO:0000313" key="3">
    <source>
        <dbReference type="EMBL" id="MBB5998431.1"/>
    </source>
</evidence>
<sequence length="238" mass="24007">MASTAVRTDILTCLHGRTAPATAAEIAEATGRGRSTVTQALRGLEADGRAARTRGDREAGKRLPDLWSLAATGTAAETEAEAPASPDPDNDAPAPAAESPAPPEAPAAADEPDTPKAAAAPAPTAEEAPAPRPPEAAATTATSRDAPVAAPSAKPDGPAIGVAQTNKVSRTSRLEPGGLRQIVKAVLASEPGEEFSPTEISHLLRGRSVGAIQNALARLAKDGEAELTCAAPRRYSAA</sequence>
<feature type="domain" description="HTH iclR-type" evidence="2">
    <location>
        <begin position="9"/>
        <end position="48"/>
    </location>
</feature>
<dbReference type="Pfam" id="PF09339">
    <property type="entry name" value="HTH_IclR"/>
    <property type="match status" value="1"/>
</dbReference>
<dbReference type="InterPro" id="IPR036388">
    <property type="entry name" value="WH-like_DNA-bd_sf"/>
</dbReference>
<evidence type="ECO:0000259" key="2">
    <source>
        <dbReference type="Pfam" id="PF09339"/>
    </source>
</evidence>
<feature type="compositionally biased region" description="Basic and acidic residues" evidence="1">
    <location>
        <begin position="44"/>
        <end position="64"/>
    </location>
</feature>
<dbReference type="AlphaFoldDB" id="A0A841EG83"/>
<feature type="compositionally biased region" description="Low complexity" evidence="1">
    <location>
        <begin position="115"/>
        <end position="128"/>
    </location>
</feature>
<evidence type="ECO:0000313" key="4">
    <source>
        <dbReference type="Proteomes" id="UP000578077"/>
    </source>
</evidence>
<evidence type="ECO:0000256" key="1">
    <source>
        <dbReference type="SAM" id="MobiDB-lite"/>
    </source>
</evidence>
<feature type="region of interest" description="Disordered" evidence="1">
    <location>
        <begin position="26"/>
        <end position="176"/>
    </location>
</feature>
<dbReference type="GO" id="GO:0006355">
    <property type="term" value="P:regulation of DNA-templated transcription"/>
    <property type="evidence" value="ECO:0007669"/>
    <property type="project" value="InterPro"/>
</dbReference>
<feature type="compositionally biased region" description="Low complexity" evidence="1">
    <location>
        <begin position="70"/>
        <end position="84"/>
    </location>
</feature>
<dbReference type="GO" id="GO:0003677">
    <property type="term" value="F:DNA binding"/>
    <property type="evidence" value="ECO:0007669"/>
    <property type="project" value="InterPro"/>
</dbReference>
<accession>A0A841EG83</accession>
<keyword evidence="4" id="KW-1185">Reference proteome</keyword>
<dbReference type="InterPro" id="IPR036390">
    <property type="entry name" value="WH_DNA-bd_sf"/>
</dbReference>
<dbReference type="SUPFAM" id="SSF46785">
    <property type="entry name" value="Winged helix' DNA-binding domain"/>
    <property type="match status" value="1"/>
</dbReference>
<dbReference type="Proteomes" id="UP000578077">
    <property type="component" value="Unassembled WGS sequence"/>
</dbReference>
<protein>
    <recommendedName>
        <fullName evidence="2">HTH iclR-type domain-containing protein</fullName>
    </recommendedName>
</protein>
<dbReference type="Gene3D" id="1.10.10.10">
    <property type="entry name" value="Winged helix-like DNA-binding domain superfamily/Winged helix DNA-binding domain"/>
    <property type="match status" value="1"/>
</dbReference>
<dbReference type="RefSeq" id="WP_184634655.1">
    <property type="nucleotide sequence ID" value="NZ_BAABKT010000014.1"/>
</dbReference>
<name>A0A841EG83_9ACTN</name>
<dbReference type="InterPro" id="IPR005471">
    <property type="entry name" value="Tscrpt_reg_IclR_N"/>
</dbReference>
<dbReference type="EMBL" id="JACHLY010000001">
    <property type="protein sequence ID" value="MBB5998431.1"/>
    <property type="molecule type" value="Genomic_DNA"/>
</dbReference>
<reference evidence="3 4" key="1">
    <citation type="submission" date="2020-08" db="EMBL/GenBank/DDBJ databases">
        <title>Sequencing the genomes of 1000 actinobacteria strains.</title>
        <authorList>
            <person name="Klenk H.-P."/>
        </authorList>
    </citation>
    <scope>NUCLEOTIDE SEQUENCE [LARGE SCALE GENOMIC DNA]</scope>
    <source>
        <strain evidence="3 4">DSM 44593</strain>
    </source>
</reference>
<comment type="caution">
    <text evidence="3">The sequence shown here is derived from an EMBL/GenBank/DDBJ whole genome shotgun (WGS) entry which is preliminary data.</text>
</comment>
<gene>
    <name evidence="3" type="ORF">HNR25_002182</name>
</gene>
<organism evidence="3 4">
    <name type="scientific">Streptomonospora salina</name>
    <dbReference type="NCBI Taxonomy" id="104205"/>
    <lineage>
        <taxon>Bacteria</taxon>
        <taxon>Bacillati</taxon>
        <taxon>Actinomycetota</taxon>
        <taxon>Actinomycetes</taxon>
        <taxon>Streptosporangiales</taxon>
        <taxon>Nocardiopsidaceae</taxon>
        <taxon>Streptomonospora</taxon>
    </lineage>
</organism>
<proteinExistence type="predicted"/>